<keyword evidence="3" id="KW-1185">Reference proteome</keyword>
<dbReference type="Proteomes" id="UP000008141">
    <property type="component" value="Unassembled WGS sequence"/>
</dbReference>
<accession>E1Z1X2</accession>
<dbReference type="OrthoDB" id="406045at2759"/>
<proteinExistence type="predicted"/>
<dbReference type="eggNOG" id="ENOG502QRJJ">
    <property type="taxonomic scope" value="Eukaryota"/>
</dbReference>
<evidence type="ECO:0000313" key="2">
    <source>
        <dbReference type="EMBL" id="EFN59891.1"/>
    </source>
</evidence>
<evidence type="ECO:0000259" key="1">
    <source>
        <dbReference type="Pfam" id="PF09418"/>
    </source>
</evidence>
<dbReference type="InterPro" id="IPR057668">
    <property type="entry name" value="E2_Ub-conjug_enz_C"/>
</dbReference>
<dbReference type="AlphaFoldDB" id="E1Z1X2"/>
<reference evidence="2 3" key="1">
    <citation type="journal article" date="2010" name="Plant Cell">
        <title>The Chlorella variabilis NC64A genome reveals adaptation to photosymbiosis, coevolution with viruses, and cryptic sex.</title>
        <authorList>
            <person name="Blanc G."/>
            <person name="Duncan G."/>
            <person name="Agarkova I."/>
            <person name="Borodovsky M."/>
            <person name="Gurnon J."/>
            <person name="Kuo A."/>
            <person name="Lindquist E."/>
            <person name="Lucas S."/>
            <person name="Pangilinan J."/>
            <person name="Polle J."/>
            <person name="Salamov A."/>
            <person name="Terry A."/>
            <person name="Yamada T."/>
            <person name="Dunigan D.D."/>
            <person name="Grigoriev I.V."/>
            <person name="Claverie J.M."/>
            <person name="Van Etten J.L."/>
        </authorList>
    </citation>
    <scope>NUCLEOTIDE SEQUENCE [LARGE SCALE GENOMIC DNA]</scope>
    <source>
        <strain evidence="2 3">NC64A</strain>
    </source>
</reference>
<dbReference type="Pfam" id="PF09418">
    <property type="entry name" value="DUF2009"/>
    <property type="match status" value="1"/>
</dbReference>
<dbReference type="InParanoid" id="E1Z1X2"/>
<name>E1Z1X2_CHLVA</name>
<dbReference type="RefSeq" id="XP_005851993.1">
    <property type="nucleotide sequence ID" value="XM_005851931.1"/>
</dbReference>
<evidence type="ECO:0000313" key="3">
    <source>
        <dbReference type="Proteomes" id="UP000008141"/>
    </source>
</evidence>
<dbReference type="PANTHER" id="PTHR31560">
    <property type="entry name" value="UPF0652 PROTEIN C16A11.03C-RELATED"/>
    <property type="match status" value="1"/>
</dbReference>
<dbReference type="OMA" id="DAFAHMF"/>
<gene>
    <name evidence="2" type="ORF">CHLNCDRAFT_33435</name>
</gene>
<organism evidence="3">
    <name type="scientific">Chlorella variabilis</name>
    <name type="common">Green alga</name>
    <dbReference type="NCBI Taxonomy" id="554065"/>
    <lineage>
        <taxon>Eukaryota</taxon>
        <taxon>Viridiplantae</taxon>
        <taxon>Chlorophyta</taxon>
        <taxon>core chlorophytes</taxon>
        <taxon>Trebouxiophyceae</taxon>
        <taxon>Chlorellales</taxon>
        <taxon>Chlorellaceae</taxon>
        <taxon>Chlorella clade</taxon>
        <taxon>Chlorella</taxon>
    </lineage>
</organism>
<dbReference type="EMBL" id="GL433835">
    <property type="protein sequence ID" value="EFN59891.1"/>
    <property type="molecule type" value="Genomic_DNA"/>
</dbReference>
<feature type="domain" description="Non-canonical E2 ubiquitin-conjugating enzyme C-terminal" evidence="1">
    <location>
        <begin position="17"/>
        <end position="472"/>
    </location>
</feature>
<dbReference type="GeneID" id="17359091"/>
<sequence length="475" mass="54470">MAAQAAAEYAHDSFRERAKFIPLRLGTEERRLLRLLEAALTVSEYTDKVDVMSWRKKSGRVHAQIRDMCAILCGLVVAQDFRRGQQLITERNFSDLRQFFQDCFEVGRRHKIMNPEKMRDTYGKLMYLLQDSCEGEIQELLEFKCVRPLRTVHALLEERGALALLDDPLMEAATAEIVAAGVPRHEVQKRIKVKERAREQLSRKYRSRGLSEEEILHCLYSISDNNSYLLFNRDPIDRMIAYLQSYFLPGSYEPGYSLAIQGGSQGARLTHSHERQYTYVLQSLTLWREISHEMFKLWYLADCDLLHERNRYTLQNTGQGMNRVQGAPHVGRAMQAILARCQRRIGGWVGSSVVHLGDHNVPNALMFIDKYTQVPRILNPTVLVLDELPKLCRDPQVAAYVQGAFGGVEPCRKAILLDFFRHAFDGSGADNFFDAGSCIDGRLTSAWNWCSKIEKKPYYHVFKLAGFVGFDGDFK</sequence>
<dbReference type="InterPro" id="IPR018553">
    <property type="entry name" value="E2_Ub-conjug_enz"/>
</dbReference>
<protein>
    <recommendedName>
        <fullName evidence="1">Non-canonical E2 ubiquitin-conjugating enzyme C-terminal domain-containing protein</fullName>
    </recommendedName>
</protein>
<dbReference type="KEGG" id="cvr:CHLNCDRAFT_33435"/>
<dbReference type="PANTHER" id="PTHR31560:SF0">
    <property type="entry name" value="UPF0652 PROTEIN C22H10.08"/>
    <property type="match status" value="1"/>
</dbReference>